<feature type="region of interest" description="Disordered" evidence="5">
    <location>
        <begin position="344"/>
        <end position="378"/>
    </location>
</feature>
<evidence type="ECO:0000256" key="6">
    <source>
        <dbReference type="SAM" id="Phobius"/>
    </source>
</evidence>
<feature type="domain" description="EamA" evidence="7">
    <location>
        <begin position="35"/>
        <end position="170"/>
    </location>
</feature>
<dbReference type="InterPro" id="IPR037185">
    <property type="entry name" value="EmrE-like"/>
</dbReference>
<organism evidence="8 9">
    <name type="scientific">Blumeria graminis f. sp. tritici 96224</name>
    <dbReference type="NCBI Taxonomy" id="1268274"/>
    <lineage>
        <taxon>Eukaryota</taxon>
        <taxon>Fungi</taxon>
        <taxon>Dikarya</taxon>
        <taxon>Ascomycota</taxon>
        <taxon>Pezizomycotina</taxon>
        <taxon>Leotiomycetes</taxon>
        <taxon>Erysiphales</taxon>
        <taxon>Erysiphaceae</taxon>
        <taxon>Blumeria</taxon>
    </lineage>
</organism>
<dbReference type="SUPFAM" id="SSF103481">
    <property type="entry name" value="Multidrug resistance efflux transporter EmrE"/>
    <property type="match status" value="2"/>
</dbReference>
<name>A0A656KES9_BLUGR</name>
<feature type="transmembrane region" description="Helical" evidence="6">
    <location>
        <begin position="294"/>
        <end position="313"/>
    </location>
</feature>
<dbReference type="Pfam" id="PF00892">
    <property type="entry name" value="EamA"/>
    <property type="match status" value="2"/>
</dbReference>
<keyword evidence="2 6" id="KW-0812">Transmembrane</keyword>
<keyword evidence="4 6" id="KW-0472">Membrane</keyword>
<feature type="transmembrane region" description="Helical" evidence="6">
    <location>
        <begin position="157"/>
        <end position="176"/>
    </location>
</feature>
<dbReference type="Proteomes" id="UP000053110">
    <property type="component" value="Unassembled WGS sequence"/>
</dbReference>
<feature type="transmembrane region" description="Helical" evidence="6">
    <location>
        <begin position="263"/>
        <end position="282"/>
    </location>
</feature>
<sequence length="378" mass="41605">MPTTTPSSTGTFDRNENLKMCKSSNFKRLWLDNRGAVLVLCAEACGSCMDAIARYLQLGENAMHPFQVIFARMSMTLVLSTTYMLWTKGPKFIMGHANIRSWLICRALFGFFGLFCLYYSVHYLPLAEATIFRFLVPLVTTISCALLLHQSFTVGEFVASVLALIGIVIIAHPTNINTHFHNKSLEHYSNDLEKVSPTQRTIAILVASLGVLAASGAYTCIRMIGERAHALLSVIYFSVAGTIGPALILLLIPGITFTIPCGWQWAFLVLLGLLGFALQFLLTKGLQLDKNGKATSMLYSQILFALLLDWLLWGNLPNPWSLIGGALVITSTVGSAVAKSSSQRNKVFGKNDEERPLLVNRTEAEDTGPDQVIDHEPQ</sequence>
<dbReference type="GO" id="GO:0016020">
    <property type="term" value="C:membrane"/>
    <property type="evidence" value="ECO:0007669"/>
    <property type="project" value="UniProtKB-SubCell"/>
</dbReference>
<evidence type="ECO:0000256" key="3">
    <source>
        <dbReference type="ARBA" id="ARBA00022989"/>
    </source>
</evidence>
<evidence type="ECO:0000256" key="2">
    <source>
        <dbReference type="ARBA" id="ARBA00022692"/>
    </source>
</evidence>
<feature type="transmembrane region" description="Helical" evidence="6">
    <location>
        <begin position="202"/>
        <end position="221"/>
    </location>
</feature>
<feature type="transmembrane region" description="Helical" evidence="6">
    <location>
        <begin position="319"/>
        <end position="338"/>
    </location>
</feature>
<dbReference type="PANTHER" id="PTHR22911:SF6">
    <property type="entry name" value="SOLUTE CARRIER FAMILY 35 MEMBER G1"/>
    <property type="match status" value="1"/>
</dbReference>
<dbReference type="InterPro" id="IPR000620">
    <property type="entry name" value="EamA_dom"/>
</dbReference>
<comment type="subcellular location">
    <subcellularLocation>
        <location evidence="1">Membrane</location>
        <topology evidence="1">Multi-pass membrane protein</topology>
    </subcellularLocation>
</comment>
<protein>
    <recommendedName>
        <fullName evidence="7">EamA domain-containing protein</fullName>
    </recommendedName>
</protein>
<reference evidence="9" key="1">
    <citation type="journal article" date="2013" name="Nat. Genet.">
        <title>The wheat powdery mildew genome shows the unique evolution of an obligate biotroph.</title>
        <authorList>
            <person name="Wicker T."/>
            <person name="Oberhaensli S."/>
            <person name="Parlange F."/>
            <person name="Buchmann J.P."/>
            <person name="Shatalina M."/>
            <person name="Roffler S."/>
            <person name="Ben-David R."/>
            <person name="Dolezel J."/>
            <person name="Simkova H."/>
            <person name="Schulze-Lefert P."/>
            <person name="Spanu P.D."/>
            <person name="Bruggmann R."/>
            <person name="Amselem J."/>
            <person name="Quesneville H."/>
            <person name="Ver Loren van Themaat E."/>
            <person name="Paape T."/>
            <person name="Shimizu K.K."/>
            <person name="Keller B."/>
        </authorList>
    </citation>
    <scope>NUCLEOTIDE SEQUENCE [LARGE SCALE GENOMIC DNA]</scope>
    <source>
        <strain evidence="9">96224</strain>
    </source>
</reference>
<dbReference type="EMBL" id="KE375212">
    <property type="protein sequence ID" value="EPQ61854.1"/>
    <property type="molecule type" value="Genomic_DNA"/>
</dbReference>
<keyword evidence="3 6" id="KW-1133">Transmembrane helix</keyword>
<gene>
    <name evidence="8" type="ORF">BGT96224_5480</name>
</gene>
<feature type="transmembrane region" description="Helical" evidence="6">
    <location>
        <begin position="130"/>
        <end position="148"/>
    </location>
</feature>
<evidence type="ECO:0000256" key="1">
    <source>
        <dbReference type="ARBA" id="ARBA00004141"/>
    </source>
</evidence>
<accession>A0A656KES9</accession>
<dbReference type="PANTHER" id="PTHR22911">
    <property type="entry name" value="ACYL-MALONYL CONDENSING ENZYME-RELATED"/>
    <property type="match status" value="1"/>
</dbReference>
<evidence type="ECO:0000256" key="5">
    <source>
        <dbReference type="SAM" id="MobiDB-lite"/>
    </source>
</evidence>
<dbReference type="OrthoDB" id="306876at2759"/>
<dbReference type="AlphaFoldDB" id="A0A656KES9"/>
<evidence type="ECO:0000313" key="9">
    <source>
        <dbReference type="Proteomes" id="UP000053110"/>
    </source>
</evidence>
<feature type="transmembrane region" description="Helical" evidence="6">
    <location>
        <begin position="107"/>
        <end position="124"/>
    </location>
</feature>
<feature type="domain" description="EamA" evidence="7">
    <location>
        <begin position="202"/>
        <end position="334"/>
    </location>
</feature>
<proteinExistence type="predicted"/>
<evidence type="ECO:0000259" key="7">
    <source>
        <dbReference type="Pfam" id="PF00892"/>
    </source>
</evidence>
<evidence type="ECO:0000256" key="4">
    <source>
        <dbReference type="ARBA" id="ARBA00023136"/>
    </source>
</evidence>
<feature type="transmembrane region" description="Helical" evidence="6">
    <location>
        <begin position="68"/>
        <end position="86"/>
    </location>
</feature>
<evidence type="ECO:0000313" key="8">
    <source>
        <dbReference type="EMBL" id="EPQ61854.1"/>
    </source>
</evidence>
<feature type="transmembrane region" description="Helical" evidence="6">
    <location>
        <begin position="233"/>
        <end position="257"/>
    </location>
</feature>